<dbReference type="PANTHER" id="PTHR11388">
    <property type="entry name" value="ORGANIC ANION TRANSPORTER"/>
    <property type="match status" value="1"/>
</dbReference>
<proteinExistence type="predicted"/>
<organism evidence="1 2">
    <name type="scientific">Anisakis simplex</name>
    <name type="common">Herring worm</name>
    <dbReference type="NCBI Taxonomy" id="6269"/>
    <lineage>
        <taxon>Eukaryota</taxon>
        <taxon>Metazoa</taxon>
        <taxon>Ecdysozoa</taxon>
        <taxon>Nematoda</taxon>
        <taxon>Chromadorea</taxon>
        <taxon>Rhabditida</taxon>
        <taxon>Spirurina</taxon>
        <taxon>Ascaridomorpha</taxon>
        <taxon>Ascaridoidea</taxon>
        <taxon>Anisakidae</taxon>
        <taxon>Anisakis</taxon>
        <taxon>Anisakis simplex complex</taxon>
    </lineage>
</organism>
<dbReference type="OrthoDB" id="5062115at2759"/>
<evidence type="ECO:0000313" key="2">
    <source>
        <dbReference type="Proteomes" id="UP000267096"/>
    </source>
</evidence>
<dbReference type="GO" id="GO:0015347">
    <property type="term" value="F:sodium-independent organic anion transmembrane transporter activity"/>
    <property type="evidence" value="ECO:0007669"/>
    <property type="project" value="TreeGrafter"/>
</dbReference>
<dbReference type="PANTHER" id="PTHR11388:SF76">
    <property type="entry name" value="SOLUTE CARRIER ORGANIC ANION TRANSPORTER FAMILY MEMBER"/>
    <property type="match status" value="1"/>
</dbReference>
<sequence>MLATLPSPIVWGFIVDSACIRWNRTCGDLTRGACSIYNSDALRLRTHITYGVMRLVSLISDAWVFYYAKDLRLTDEDPDPIVNEAAAEGVIDKDRKFSL</sequence>
<dbReference type="Pfam" id="PF03137">
    <property type="entry name" value="OATP"/>
    <property type="match status" value="1"/>
</dbReference>
<protein>
    <submittedName>
        <fullName evidence="1">Uncharacterized protein</fullName>
    </submittedName>
</protein>
<dbReference type="Proteomes" id="UP000267096">
    <property type="component" value="Unassembled WGS sequence"/>
</dbReference>
<gene>
    <name evidence="1" type="ORF">ASIM_LOCUS4682</name>
</gene>
<dbReference type="AlphaFoldDB" id="A0A3P6P5C2"/>
<dbReference type="InterPro" id="IPR004156">
    <property type="entry name" value="OATP"/>
</dbReference>
<dbReference type="GO" id="GO:0043252">
    <property type="term" value="P:sodium-independent organic anion transport"/>
    <property type="evidence" value="ECO:0007669"/>
    <property type="project" value="TreeGrafter"/>
</dbReference>
<evidence type="ECO:0000313" key="1">
    <source>
        <dbReference type="EMBL" id="VDK24293.1"/>
    </source>
</evidence>
<name>A0A3P6P5C2_ANISI</name>
<keyword evidence="2" id="KW-1185">Reference proteome</keyword>
<reference evidence="1 2" key="1">
    <citation type="submission" date="2018-11" db="EMBL/GenBank/DDBJ databases">
        <authorList>
            <consortium name="Pathogen Informatics"/>
        </authorList>
    </citation>
    <scope>NUCLEOTIDE SEQUENCE [LARGE SCALE GENOMIC DNA]</scope>
</reference>
<dbReference type="EMBL" id="UYRR01008410">
    <property type="protein sequence ID" value="VDK24293.1"/>
    <property type="molecule type" value="Genomic_DNA"/>
</dbReference>
<accession>A0A3P6P5C2</accession>
<dbReference type="GO" id="GO:0016323">
    <property type="term" value="C:basolateral plasma membrane"/>
    <property type="evidence" value="ECO:0007669"/>
    <property type="project" value="TreeGrafter"/>
</dbReference>